<evidence type="ECO:0000313" key="3">
    <source>
        <dbReference type="EMBL" id="MBC6011116.1"/>
    </source>
</evidence>
<dbReference type="InterPro" id="IPR001584">
    <property type="entry name" value="Integrase_cat-core"/>
</dbReference>
<feature type="domain" description="Integrase catalytic" evidence="2">
    <location>
        <begin position="122"/>
        <end position="302"/>
    </location>
</feature>
<gene>
    <name evidence="3" type="ORF">H8909_13065</name>
</gene>
<dbReference type="PROSITE" id="PS50994">
    <property type="entry name" value="INTEGRASE"/>
    <property type="match status" value="1"/>
</dbReference>
<proteinExistence type="predicted"/>
<dbReference type="InterPro" id="IPR012337">
    <property type="entry name" value="RNaseH-like_sf"/>
</dbReference>
<dbReference type="Gene3D" id="3.30.420.10">
    <property type="entry name" value="Ribonuclease H-like superfamily/Ribonuclease H"/>
    <property type="match status" value="1"/>
</dbReference>
<keyword evidence="1" id="KW-0175">Coiled coil</keyword>
<comment type="caution">
    <text evidence="3">The sequence shown here is derived from an EMBL/GenBank/DDBJ whole genome shotgun (WGS) entry which is preliminary data.</text>
</comment>
<protein>
    <submittedName>
        <fullName evidence="3">IS3 family transposase</fullName>
    </submittedName>
</protein>
<feature type="coiled-coil region" evidence="1">
    <location>
        <begin position="322"/>
        <end position="356"/>
    </location>
</feature>
<dbReference type="InterPro" id="IPR048020">
    <property type="entry name" value="Transpos_IS3"/>
</dbReference>
<sequence>MAYDYISRGKAKENGYTNTRVFKLFGVSSTGYYNYVARREDRDGKQAARKQDESHVMQCFKKIIKTLGFVPGKRTFRRHMFRRFNYNISVSRASAIMKKMQITAQLPKKDAYKGQATHHHECMAKPNLVNRNFKLGVRQVILTDITYIHYGYSRTPAYMCAFKDAYTTEIIGHYVSSRMDVSLVQKAFNNMMENHKDEFPKNLEVYCHSDQGSQYLSTSFKQLLNENDFIQSMSRRGNSQDNAPMESFFGRMKTEVIDIIARCGDIATVRRLIDGYINMHNNERYQDTLAALSPNEFYTYKVTGQYPLDSYYGVKASELMPLEKIIEAKLEMQEKKKELRKERQKINEQQSRLLRNAGEIIMRDMKKMKDESRKWVKQQELVENQLKKISEIIEKISKALKFYYHEATAEIKELLKDPLNWKNYTKLDYYKDLDALY</sequence>
<organism evidence="3 4">
    <name type="scientific">Catenibacterium faecis</name>
    <dbReference type="NCBI Taxonomy" id="2764323"/>
    <lineage>
        <taxon>Bacteria</taxon>
        <taxon>Bacillati</taxon>
        <taxon>Bacillota</taxon>
        <taxon>Erysipelotrichia</taxon>
        <taxon>Erysipelotrichales</taxon>
        <taxon>Coprobacillaceae</taxon>
        <taxon>Catenibacterium</taxon>
    </lineage>
</organism>
<dbReference type="InterPro" id="IPR050900">
    <property type="entry name" value="Transposase_IS3/IS150/IS904"/>
</dbReference>
<keyword evidence="4" id="KW-1185">Reference proteome</keyword>
<dbReference type="PANTHER" id="PTHR46889:SF5">
    <property type="entry name" value="INTEGRASE PROTEIN"/>
    <property type="match status" value="1"/>
</dbReference>
<dbReference type="Pfam" id="PF13333">
    <property type="entry name" value="rve_2"/>
    <property type="match status" value="1"/>
</dbReference>
<dbReference type="Pfam" id="PF00665">
    <property type="entry name" value="rve"/>
    <property type="match status" value="1"/>
</dbReference>
<evidence type="ECO:0000259" key="2">
    <source>
        <dbReference type="PROSITE" id="PS50994"/>
    </source>
</evidence>
<name>A0ABR7KEG0_9FIRM</name>
<dbReference type="InterPro" id="IPR036397">
    <property type="entry name" value="RNaseH_sf"/>
</dbReference>
<dbReference type="NCBIfam" id="NF033516">
    <property type="entry name" value="transpos_IS3"/>
    <property type="match status" value="1"/>
</dbReference>
<evidence type="ECO:0000256" key="1">
    <source>
        <dbReference type="SAM" id="Coils"/>
    </source>
</evidence>
<dbReference type="PANTHER" id="PTHR46889">
    <property type="entry name" value="TRANSPOSASE INSF FOR INSERTION SEQUENCE IS3B-RELATED"/>
    <property type="match status" value="1"/>
</dbReference>
<evidence type="ECO:0000313" key="4">
    <source>
        <dbReference type="Proteomes" id="UP000603474"/>
    </source>
</evidence>
<dbReference type="EMBL" id="JACRWG010000133">
    <property type="protein sequence ID" value="MBC6011116.1"/>
    <property type="molecule type" value="Genomic_DNA"/>
</dbReference>
<accession>A0ABR7KEG0</accession>
<dbReference type="Proteomes" id="UP000603474">
    <property type="component" value="Unassembled WGS sequence"/>
</dbReference>
<reference evidence="3 4" key="1">
    <citation type="submission" date="2020-08" db="EMBL/GenBank/DDBJ databases">
        <authorList>
            <person name="Liu C."/>
            <person name="Sun Q."/>
        </authorList>
    </citation>
    <scope>NUCLEOTIDE SEQUENCE [LARGE SCALE GENOMIC DNA]</scope>
    <source>
        <strain evidence="3 4">NSJ-22</strain>
    </source>
</reference>
<dbReference type="SUPFAM" id="SSF53098">
    <property type="entry name" value="Ribonuclease H-like"/>
    <property type="match status" value="1"/>
</dbReference>